<keyword evidence="2" id="KW-1185">Reference proteome</keyword>
<dbReference type="InterPro" id="IPR032466">
    <property type="entry name" value="Metal_Hydrolase"/>
</dbReference>
<comment type="caution">
    <text evidence="1">The sequence shown here is derived from an EMBL/GenBank/DDBJ whole genome shotgun (WGS) entry which is preliminary data.</text>
</comment>
<accession>A0ABW4AYC7</accession>
<organism evidence="1 2">
    <name type="scientific">Rhodanobacter aciditrophus</name>
    <dbReference type="NCBI Taxonomy" id="1623218"/>
    <lineage>
        <taxon>Bacteria</taxon>
        <taxon>Pseudomonadati</taxon>
        <taxon>Pseudomonadota</taxon>
        <taxon>Gammaproteobacteria</taxon>
        <taxon>Lysobacterales</taxon>
        <taxon>Rhodanobacteraceae</taxon>
        <taxon>Rhodanobacter</taxon>
    </lineage>
</organism>
<dbReference type="InterPro" id="IPR052349">
    <property type="entry name" value="Metallo-hydrolase_Enzymes"/>
</dbReference>
<dbReference type="PANTHER" id="PTHR32027">
    <property type="entry name" value="CYTOSINE DEAMINASE"/>
    <property type="match status" value="1"/>
</dbReference>
<evidence type="ECO:0000313" key="1">
    <source>
        <dbReference type="EMBL" id="MFD1382989.1"/>
    </source>
</evidence>
<sequence length="376" mass="42270">MHSRQNNPFFIKLSEQIKSLGGVFNAHLHLDRVYTLDDQYMVSSQHRILQNSHISLHKKHSLITSLHEGPAYEPEDFKRRVNLCLDGMVATNTFRADTMVDVTADRVGLSALQMMREIKQARASEIDLQLAAYSPLGFKDDEPERWELFKEGVALADFIGCLPEADDVDDYPDHIGFMEHCRRMLELAKEHGKALHVHTDQRNEPSEDGTERLVEAVRQYGAPKSDNGEPMVWAVHMISPSTYDEARFDALVEGLLECNIGVICCPSAAVGMRQIRPLMTPTYNSIPRVLEMAERGVHIRLASDNIADICSPSTTEDLLDEVFVLSAAIRFYDTEILAKLAHGAPLDDASRAVIREHLQKNQGETDKLLKKLAARA</sequence>
<dbReference type="EMBL" id="JBHTMN010000007">
    <property type="protein sequence ID" value="MFD1382989.1"/>
    <property type="molecule type" value="Genomic_DNA"/>
</dbReference>
<dbReference type="Gene3D" id="3.20.20.140">
    <property type="entry name" value="Metal-dependent hydrolases"/>
    <property type="match status" value="1"/>
</dbReference>
<dbReference type="PANTHER" id="PTHR32027:SF0">
    <property type="entry name" value="CYTOSINE DEAMINASE"/>
    <property type="match status" value="1"/>
</dbReference>
<evidence type="ECO:0000313" key="2">
    <source>
        <dbReference type="Proteomes" id="UP001597059"/>
    </source>
</evidence>
<proteinExistence type="predicted"/>
<gene>
    <name evidence="1" type="ORF">ACFQ45_06410</name>
</gene>
<name>A0ABW4AYC7_9GAMM</name>
<evidence type="ECO:0008006" key="3">
    <source>
        <dbReference type="Google" id="ProtNLM"/>
    </source>
</evidence>
<dbReference type="RefSeq" id="WP_377366166.1">
    <property type="nucleotide sequence ID" value="NZ_JBHTMN010000007.1"/>
</dbReference>
<reference evidence="2" key="1">
    <citation type="journal article" date="2019" name="Int. J. Syst. Evol. Microbiol.">
        <title>The Global Catalogue of Microorganisms (GCM) 10K type strain sequencing project: providing services to taxonomists for standard genome sequencing and annotation.</title>
        <authorList>
            <consortium name="The Broad Institute Genomics Platform"/>
            <consortium name="The Broad Institute Genome Sequencing Center for Infectious Disease"/>
            <person name="Wu L."/>
            <person name="Ma J."/>
        </authorList>
    </citation>
    <scope>NUCLEOTIDE SEQUENCE [LARGE SCALE GENOMIC DNA]</scope>
    <source>
        <strain evidence="2">JCM 30774</strain>
    </source>
</reference>
<protein>
    <recommendedName>
        <fullName evidence="3">Cytosine deaminase</fullName>
    </recommendedName>
</protein>
<dbReference type="SUPFAM" id="SSF51556">
    <property type="entry name" value="Metallo-dependent hydrolases"/>
    <property type="match status" value="1"/>
</dbReference>
<dbReference type="Proteomes" id="UP001597059">
    <property type="component" value="Unassembled WGS sequence"/>
</dbReference>